<keyword evidence="1" id="KW-0732">Signal</keyword>
<evidence type="ECO:0000256" key="1">
    <source>
        <dbReference type="SAM" id="SignalP"/>
    </source>
</evidence>
<keyword evidence="3" id="KW-1185">Reference proteome</keyword>
<dbReference type="RefSeq" id="WP_184351266.1">
    <property type="nucleotide sequence ID" value="NZ_JACHJH010000007.1"/>
</dbReference>
<proteinExistence type="predicted"/>
<dbReference type="Gene3D" id="2.60.20.10">
    <property type="entry name" value="Crystallins"/>
    <property type="match status" value="1"/>
</dbReference>
<feature type="chain" id="PRO_5031098457" description="Peptidase inhibitor family I36" evidence="1">
    <location>
        <begin position="28"/>
        <end position="121"/>
    </location>
</feature>
<organism evidence="2 3">
    <name type="scientific">Streptomyces olivoverticillatus</name>
    <dbReference type="NCBI Taxonomy" id="66427"/>
    <lineage>
        <taxon>Bacteria</taxon>
        <taxon>Bacillati</taxon>
        <taxon>Actinomycetota</taxon>
        <taxon>Actinomycetes</taxon>
        <taxon>Kitasatosporales</taxon>
        <taxon>Streptomycetaceae</taxon>
        <taxon>Streptomyces</taxon>
    </lineage>
</organism>
<sequence>MRIRALAATLGVATSIGVGVSVAPAHADGCPSTYLCAFGSENYGGSPAKVQQNNKDLTGYWKFRYVKSLWNSGKQCTAYLYGGRNYSGVKHTLSVNEGYPNLNAIPEYRSTGVQSNRWCHT</sequence>
<dbReference type="Pfam" id="PF03995">
    <property type="entry name" value="Inhibitor_I36"/>
    <property type="match status" value="1"/>
</dbReference>
<feature type="signal peptide" evidence="1">
    <location>
        <begin position="1"/>
        <end position="27"/>
    </location>
</feature>
<name>A0A7W7LSZ8_9ACTN</name>
<evidence type="ECO:0008006" key="4">
    <source>
        <dbReference type="Google" id="ProtNLM"/>
    </source>
</evidence>
<dbReference type="EMBL" id="JACHJH010000007">
    <property type="protein sequence ID" value="MBB4895507.1"/>
    <property type="molecule type" value="Genomic_DNA"/>
</dbReference>
<evidence type="ECO:0000313" key="3">
    <source>
        <dbReference type="Proteomes" id="UP000556084"/>
    </source>
</evidence>
<dbReference type="Proteomes" id="UP000556084">
    <property type="component" value="Unassembled WGS sequence"/>
</dbReference>
<dbReference type="AlphaFoldDB" id="A0A7W7LSZ8"/>
<evidence type="ECO:0000313" key="2">
    <source>
        <dbReference type="EMBL" id="MBB4895507.1"/>
    </source>
</evidence>
<comment type="caution">
    <text evidence="2">The sequence shown here is derived from an EMBL/GenBank/DDBJ whole genome shotgun (WGS) entry which is preliminary data.</text>
</comment>
<protein>
    <recommendedName>
        <fullName evidence="4">Peptidase inhibitor family I36</fullName>
    </recommendedName>
</protein>
<gene>
    <name evidence="2" type="ORF">FHS39_004585</name>
</gene>
<reference evidence="2 3" key="1">
    <citation type="submission" date="2020-08" db="EMBL/GenBank/DDBJ databases">
        <title>Genomic Encyclopedia of Type Strains, Phase III (KMG-III): the genomes of soil and plant-associated and newly described type strains.</title>
        <authorList>
            <person name="Whitman W."/>
        </authorList>
    </citation>
    <scope>NUCLEOTIDE SEQUENCE [LARGE SCALE GENOMIC DNA]</scope>
    <source>
        <strain evidence="2 3">CECT 3266</strain>
    </source>
</reference>
<accession>A0A7W7LSZ8</accession>